<sequence>MCAIVKLNGVEVRAMIDTGAMATLVKANLVPRVGLQVARANIAVYLISHHRVIPIGIAVVNLSVGSWVLETTFVVMAMSRFDVILGMEFLYNAEVGTITLDYSNGLNQGNSVIMSIVEEKDEAEEGLDGYTKASRQANG</sequence>
<dbReference type="Gene3D" id="2.40.70.10">
    <property type="entry name" value="Acid Proteases"/>
    <property type="match status" value="1"/>
</dbReference>
<dbReference type="Pfam" id="PF13975">
    <property type="entry name" value="gag-asp_proteas"/>
    <property type="match status" value="1"/>
</dbReference>
<reference evidence="1 2" key="1">
    <citation type="submission" date="2024-05" db="EMBL/GenBank/DDBJ databases">
        <title>Haplotype-resolved chromosome-level genome assembly of Huyou (Citrus changshanensis).</title>
        <authorList>
            <person name="Miao C."/>
            <person name="Chen W."/>
            <person name="Wu Y."/>
            <person name="Wang L."/>
            <person name="Zhao S."/>
            <person name="Grierson D."/>
            <person name="Xu C."/>
            <person name="Chen K."/>
        </authorList>
    </citation>
    <scope>NUCLEOTIDE SEQUENCE [LARGE SCALE GENOMIC DNA]</scope>
    <source>
        <strain evidence="1">01-14</strain>
        <tissue evidence="1">Leaf</tissue>
    </source>
</reference>
<evidence type="ECO:0000313" key="1">
    <source>
        <dbReference type="EMBL" id="KAK9192655.1"/>
    </source>
</evidence>
<proteinExistence type="predicted"/>
<comment type="caution">
    <text evidence="1">The sequence shown here is derived from an EMBL/GenBank/DDBJ whole genome shotgun (WGS) entry which is preliminary data.</text>
</comment>
<dbReference type="EMBL" id="JBCGBO010000006">
    <property type="protein sequence ID" value="KAK9192655.1"/>
    <property type="molecule type" value="Genomic_DNA"/>
</dbReference>
<accession>A0AAP0LYF3</accession>
<dbReference type="CDD" id="cd00303">
    <property type="entry name" value="retropepsin_like"/>
    <property type="match status" value="1"/>
</dbReference>
<dbReference type="InterPro" id="IPR021109">
    <property type="entry name" value="Peptidase_aspartic_dom_sf"/>
</dbReference>
<organism evidence="1 2">
    <name type="scientific">Citrus x changshan-huyou</name>
    <dbReference type="NCBI Taxonomy" id="2935761"/>
    <lineage>
        <taxon>Eukaryota</taxon>
        <taxon>Viridiplantae</taxon>
        <taxon>Streptophyta</taxon>
        <taxon>Embryophyta</taxon>
        <taxon>Tracheophyta</taxon>
        <taxon>Spermatophyta</taxon>
        <taxon>Magnoliopsida</taxon>
        <taxon>eudicotyledons</taxon>
        <taxon>Gunneridae</taxon>
        <taxon>Pentapetalae</taxon>
        <taxon>rosids</taxon>
        <taxon>malvids</taxon>
        <taxon>Sapindales</taxon>
        <taxon>Rutaceae</taxon>
        <taxon>Aurantioideae</taxon>
        <taxon>Citrus</taxon>
    </lineage>
</organism>
<dbReference type="Proteomes" id="UP001428341">
    <property type="component" value="Unassembled WGS sequence"/>
</dbReference>
<name>A0AAP0LYF3_9ROSI</name>
<dbReference type="AlphaFoldDB" id="A0AAP0LYF3"/>
<protein>
    <submittedName>
        <fullName evidence="1">Uncharacterized protein</fullName>
    </submittedName>
</protein>
<dbReference type="SUPFAM" id="SSF50630">
    <property type="entry name" value="Acid proteases"/>
    <property type="match status" value="1"/>
</dbReference>
<evidence type="ECO:0000313" key="2">
    <source>
        <dbReference type="Proteomes" id="UP001428341"/>
    </source>
</evidence>
<gene>
    <name evidence="1" type="ORF">WN944_003348</name>
</gene>
<keyword evidence="2" id="KW-1185">Reference proteome</keyword>